<dbReference type="Proteomes" id="UP000663874">
    <property type="component" value="Unassembled WGS sequence"/>
</dbReference>
<feature type="non-terminal residue" evidence="1">
    <location>
        <position position="148"/>
    </location>
</feature>
<organism evidence="1 2">
    <name type="scientific">Rotaria sordida</name>
    <dbReference type="NCBI Taxonomy" id="392033"/>
    <lineage>
        <taxon>Eukaryota</taxon>
        <taxon>Metazoa</taxon>
        <taxon>Spiralia</taxon>
        <taxon>Gnathifera</taxon>
        <taxon>Rotifera</taxon>
        <taxon>Eurotatoria</taxon>
        <taxon>Bdelloidea</taxon>
        <taxon>Philodinida</taxon>
        <taxon>Philodinidae</taxon>
        <taxon>Rotaria</taxon>
    </lineage>
</organism>
<protein>
    <submittedName>
        <fullName evidence="1">Uncharacterized protein</fullName>
    </submittedName>
</protein>
<dbReference type="EMBL" id="CAJOBE010044351">
    <property type="protein sequence ID" value="CAF4337149.1"/>
    <property type="molecule type" value="Genomic_DNA"/>
</dbReference>
<gene>
    <name evidence="1" type="ORF">FNK824_LOCUS41889</name>
</gene>
<dbReference type="AlphaFoldDB" id="A0A820KB03"/>
<sequence length="148" mass="17682">MWLLPGIHFLRYACSLHFTNHIDNDLFSEFYNNMIQTINYLNNSNNSNNNNNNLNQDNRLSKIFRYSSVTKHGYDNRQKKKLQLNRIEQIDRLDKHIDRRRIDEGLIGKIKSVYKTSTLSKKMDEDLAYLKIRNFHKLNLLSRGQYAT</sequence>
<evidence type="ECO:0000313" key="2">
    <source>
        <dbReference type="Proteomes" id="UP000663874"/>
    </source>
</evidence>
<accession>A0A820KB03</accession>
<proteinExistence type="predicted"/>
<reference evidence="1" key="1">
    <citation type="submission" date="2021-02" db="EMBL/GenBank/DDBJ databases">
        <authorList>
            <person name="Nowell W R."/>
        </authorList>
    </citation>
    <scope>NUCLEOTIDE SEQUENCE</scope>
</reference>
<comment type="caution">
    <text evidence="1">The sequence shown here is derived from an EMBL/GenBank/DDBJ whole genome shotgun (WGS) entry which is preliminary data.</text>
</comment>
<evidence type="ECO:0000313" key="1">
    <source>
        <dbReference type="EMBL" id="CAF4337149.1"/>
    </source>
</evidence>
<name>A0A820KB03_9BILA</name>